<organism evidence="2 3">
    <name type="scientific">Coregonus suidteri</name>
    <dbReference type="NCBI Taxonomy" id="861788"/>
    <lineage>
        <taxon>Eukaryota</taxon>
        <taxon>Metazoa</taxon>
        <taxon>Chordata</taxon>
        <taxon>Craniata</taxon>
        <taxon>Vertebrata</taxon>
        <taxon>Euteleostomi</taxon>
        <taxon>Actinopterygii</taxon>
        <taxon>Neopterygii</taxon>
        <taxon>Teleostei</taxon>
        <taxon>Protacanthopterygii</taxon>
        <taxon>Salmoniformes</taxon>
        <taxon>Salmonidae</taxon>
        <taxon>Coregoninae</taxon>
        <taxon>Coregonus</taxon>
    </lineage>
</organism>
<keyword evidence="3" id="KW-1185">Reference proteome</keyword>
<sequence>MNGWRGFPEGEKSPSTPMKRTRHHEASDSDPSYCLDDTDGFINNNRQDWHRSSPGVRTLSSAQLLHYFPVGTGWGHSAVSQLEVARDLAECCGHMEDWSGLDLHTCVSEAAMSSSLYSQQMRHID</sequence>
<name>A0AAN8LQU2_9TELE</name>
<dbReference type="AlphaFoldDB" id="A0AAN8LQU2"/>
<accession>A0AAN8LQU2</accession>
<dbReference type="Proteomes" id="UP001356427">
    <property type="component" value="Unassembled WGS sequence"/>
</dbReference>
<evidence type="ECO:0000256" key="1">
    <source>
        <dbReference type="SAM" id="MobiDB-lite"/>
    </source>
</evidence>
<evidence type="ECO:0000313" key="2">
    <source>
        <dbReference type="EMBL" id="KAK6316995.1"/>
    </source>
</evidence>
<protein>
    <submittedName>
        <fullName evidence="2">Uncharacterized protein</fullName>
    </submittedName>
</protein>
<gene>
    <name evidence="2" type="ORF">J4Q44_G00123950</name>
</gene>
<proteinExistence type="predicted"/>
<comment type="caution">
    <text evidence="2">The sequence shown here is derived from an EMBL/GenBank/DDBJ whole genome shotgun (WGS) entry which is preliminary data.</text>
</comment>
<evidence type="ECO:0000313" key="3">
    <source>
        <dbReference type="Proteomes" id="UP001356427"/>
    </source>
</evidence>
<feature type="region of interest" description="Disordered" evidence="1">
    <location>
        <begin position="1"/>
        <end position="32"/>
    </location>
</feature>
<dbReference type="EMBL" id="JAGTTL010000010">
    <property type="protein sequence ID" value="KAK6316995.1"/>
    <property type="molecule type" value="Genomic_DNA"/>
</dbReference>
<reference evidence="2 3" key="1">
    <citation type="submission" date="2021-04" db="EMBL/GenBank/DDBJ databases">
        <authorList>
            <person name="De Guttry C."/>
            <person name="Zahm M."/>
            <person name="Klopp C."/>
            <person name="Cabau C."/>
            <person name="Louis A."/>
            <person name="Berthelot C."/>
            <person name="Parey E."/>
            <person name="Roest Crollius H."/>
            <person name="Montfort J."/>
            <person name="Robinson-Rechavi M."/>
            <person name="Bucao C."/>
            <person name="Bouchez O."/>
            <person name="Gislard M."/>
            <person name="Lluch J."/>
            <person name="Milhes M."/>
            <person name="Lampietro C."/>
            <person name="Lopez Roques C."/>
            <person name="Donnadieu C."/>
            <person name="Braasch I."/>
            <person name="Desvignes T."/>
            <person name="Postlethwait J."/>
            <person name="Bobe J."/>
            <person name="Wedekind C."/>
            <person name="Guiguen Y."/>
        </authorList>
    </citation>
    <scope>NUCLEOTIDE SEQUENCE [LARGE SCALE GENOMIC DNA]</scope>
    <source>
        <strain evidence="2">Cs_M1</strain>
        <tissue evidence="2">Blood</tissue>
    </source>
</reference>